<dbReference type="PANTHER" id="PTHR24028:SF328">
    <property type="entry name" value="CADHERIN-3"/>
    <property type="match status" value="1"/>
</dbReference>
<evidence type="ECO:0000313" key="11">
    <source>
        <dbReference type="EMBL" id="KAK3085049.1"/>
    </source>
</evidence>
<dbReference type="PROSITE" id="PS50268">
    <property type="entry name" value="CADHERIN_2"/>
    <property type="match status" value="5"/>
</dbReference>
<evidence type="ECO:0000259" key="10">
    <source>
        <dbReference type="PROSITE" id="PS50268"/>
    </source>
</evidence>
<evidence type="ECO:0000256" key="8">
    <source>
        <dbReference type="PROSITE-ProRule" id="PRU00043"/>
    </source>
</evidence>
<feature type="domain" description="Cadherin" evidence="10">
    <location>
        <begin position="504"/>
        <end position="606"/>
    </location>
</feature>
<comment type="subcellular location">
    <subcellularLocation>
        <location evidence="1">Membrane</location>
        <topology evidence="1">Single-pass membrane protein</topology>
    </subcellularLocation>
</comment>
<dbReference type="PANTHER" id="PTHR24028">
    <property type="entry name" value="CADHERIN-87A"/>
    <property type="match status" value="1"/>
</dbReference>
<dbReference type="GO" id="GO:0005509">
    <property type="term" value="F:calcium ion binding"/>
    <property type="evidence" value="ECO:0007669"/>
    <property type="project" value="UniProtKB-UniRule"/>
</dbReference>
<dbReference type="PROSITE" id="PS00232">
    <property type="entry name" value="CADHERIN_1"/>
    <property type="match status" value="1"/>
</dbReference>
<evidence type="ECO:0000256" key="7">
    <source>
        <dbReference type="ARBA" id="ARBA00023180"/>
    </source>
</evidence>
<proteinExistence type="predicted"/>
<keyword evidence="6 9" id="KW-0472">Membrane</keyword>
<keyword evidence="2 9" id="KW-0812">Transmembrane</keyword>
<dbReference type="SMART" id="SM00112">
    <property type="entry name" value="CA"/>
    <property type="match status" value="5"/>
</dbReference>
<evidence type="ECO:0000256" key="1">
    <source>
        <dbReference type="ARBA" id="ARBA00004167"/>
    </source>
</evidence>
<dbReference type="Proteomes" id="UP001186944">
    <property type="component" value="Unassembled WGS sequence"/>
</dbReference>
<evidence type="ECO:0000256" key="5">
    <source>
        <dbReference type="ARBA" id="ARBA00022989"/>
    </source>
</evidence>
<keyword evidence="5 9" id="KW-1133">Transmembrane helix</keyword>
<keyword evidence="4 8" id="KW-0106">Calcium</keyword>
<sequence length="942" mass="100171">MTQPATCDLRLTLTTSLVNGPTKSRATCGNNDYIGENDPKSKDNEIDSGTGLGILLDADDNEFTFDCCGRVDSWEIYAENSGTVQLQVWRNSGGTWTLRGQNSYTVAVADAQSEILIPIASNEQISVDNGDVIGIYTSGTPIVTYKNEGGGGGGNNNYYLDYTVGSLSVGAAHTWSSRQGGRDYAVKALLSGDNSPTFSGNLPDTVTFPDTTASGTLVKTIQATDADALDTLVYTMTTTTSSFSFDTNTLQLTSVGALPSSAATSTTTLSFQVTDDCGNTDTSSLKVVVTNSVPVIHNLPSSFDVSEDQTAELLLLTLSVTDASLADTVTCTLPSVSPSTSNFLLKVISGTSDYGIYIKASPTLDYDTISSYTLTISCSDTKESATGTFSVYILRNSPPTINNLGNAVVAFIPTTTTNGDLIYTVSSTDPEGDTLSYNMTCSVNPCPFHVMNSGQVLSNTNFASLTTAGYDLYIYVFDGKTLVGPETLTVVVSDINSDPEITNLPLSSSIAVSENTALGTSIYQITAYDANVNDNLVYSATYTPSSSSGYFTLDSTGLLTTFSNILNFESLTSTTVTIVVTVSDSTSSDTANLVLTIVDVNEPPQFDRSKYSISGNEGSAGTVVGNPPFVVTDPDNGASLTYSISCPEFSMNPATAEVSFAATYDLDISGTSNVVICNTSVTDGEFDTTAELEITILDVNDNRPNFAFSNYVFYAQPNMAVGTVLGNIVATDADFGNNGNVLYSLDQSSLSTPYFGVQSNGDFYVTDSLLTFSTGHTLSISGTASDPGGLTDTCTITIVIPQSTTTTQGTTSERYISFIEDTRNVAWLTVLILCFAAIAVVVTIVAVKAYRCGDLFKSCKYLNTESLCSADRNELKINHPRILTNLQIGQRIRTQSPLTRFKQGLSWSPVVMVGQCELCGIRLYKTVDWSRTMPSVFVMTLG</sequence>
<evidence type="ECO:0000256" key="4">
    <source>
        <dbReference type="ARBA" id="ARBA00022837"/>
    </source>
</evidence>
<dbReference type="InterPro" id="IPR020894">
    <property type="entry name" value="Cadherin_CS"/>
</dbReference>
<protein>
    <recommendedName>
        <fullName evidence="10">Cadherin domain-containing protein</fullName>
    </recommendedName>
</protein>
<dbReference type="InterPro" id="IPR050174">
    <property type="entry name" value="Protocadherin/Cadherin-CA"/>
</dbReference>
<comment type="caution">
    <text evidence="11">The sequence shown here is derived from an EMBL/GenBank/DDBJ whole genome shotgun (WGS) entry which is preliminary data.</text>
</comment>
<dbReference type="EMBL" id="VSWD01000013">
    <property type="protein sequence ID" value="KAK3085049.1"/>
    <property type="molecule type" value="Genomic_DNA"/>
</dbReference>
<dbReference type="CDD" id="cd11304">
    <property type="entry name" value="Cadherin_repeat"/>
    <property type="match status" value="4"/>
</dbReference>
<name>A0AA88XGP5_PINIB</name>
<dbReference type="Gene3D" id="2.60.40.60">
    <property type="entry name" value="Cadherins"/>
    <property type="match status" value="6"/>
</dbReference>
<evidence type="ECO:0000256" key="2">
    <source>
        <dbReference type="ARBA" id="ARBA00022692"/>
    </source>
</evidence>
<dbReference type="InterPro" id="IPR002126">
    <property type="entry name" value="Cadherin-like_dom"/>
</dbReference>
<dbReference type="GO" id="GO:0005886">
    <property type="term" value="C:plasma membrane"/>
    <property type="evidence" value="ECO:0007669"/>
    <property type="project" value="InterPro"/>
</dbReference>
<feature type="domain" description="Cadherin" evidence="10">
    <location>
        <begin position="297"/>
        <end position="401"/>
    </location>
</feature>
<evidence type="ECO:0000256" key="6">
    <source>
        <dbReference type="ARBA" id="ARBA00023136"/>
    </source>
</evidence>
<keyword evidence="7" id="KW-0325">Glycoprotein</keyword>
<keyword evidence="3" id="KW-0677">Repeat</keyword>
<keyword evidence="12" id="KW-1185">Reference proteome</keyword>
<dbReference type="PRINTS" id="PR00205">
    <property type="entry name" value="CADHERIN"/>
</dbReference>
<evidence type="ECO:0000256" key="9">
    <source>
        <dbReference type="SAM" id="Phobius"/>
    </source>
</evidence>
<feature type="domain" description="Cadherin" evidence="10">
    <location>
        <begin position="621"/>
        <end position="706"/>
    </location>
</feature>
<organism evidence="11 12">
    <name type="scientific">Pinctada imbricata</name>
    <name type="common">Atlantic pearl-oyster</name>
    <name type="synonym">Pinctada martensii</name>
    <dbReference type="NCBI Taxonomy" id="66713"/>
    <lineage>
        <taxon>Eukaryota</taxon>
        <taxon>Metazoa</taxon>
        <taxon>Spiralia</taxon>
        <taxon>Lophotrochozoa</taxon>
        <taxon>Mollusca</taxon>
        <taxon>Bivalvia</taxon>
        <taxon>Autobranchia</taxon>
        <taxon>Pteriomorphia</taxon>
        <taxon>Pterioida</taxon>
        <taxon>Pterioidea</taxon>
        <taxon>Pteriidae</taxon>
        <taxon>Pinctada</taxon>
    </lineage>
</organism>
<dbReference type="AlphaFoldDB" id="A0AA88XGP5"/>
<reference evidence="11" key="1">
    <citation type="submission" date="2019-08" db="EMBL/GenBank/DDBJ databases">
        <title>The improved chromosome-level genome for the pearl oyster Pinctada fucata martensii using PacBio sequencing and Hi-C.</title>
        <authorList>
            <person name="Zheng Z."/>
        </authorList>
    </citation>
    <scope>NUCLEOTIDE SEQUENCE</scope>
    <source>
        <strain evidence="11">ZZ-2019</strain>
        <tissue evidence="11">Adductor muscle</tissue>
    </source>
</reference>
<dbReference type="SUPFAM" id="SSF49313">
    <property type="entry name" value="Cadherin-like"/>
    <property type="match status" value="5"/>
</dbReference>
<evidence type="ECO:0000256" key="3">
    <source>
        <dbReference type="ARBA" id="ARBA00022737"/>
    </source>
</evidence>
<evidence type="ECO:0000313" key="12">
    <source>
        <dbReference type="Proteomes" id="UP001186944"/>
    </source>
</evidence>
<accession>A0AA88XGP5</accession>
<feature type="domain" description="Cadherin" evidence="10">
    <location>
        <begin position="707"/>
        <end position="815"/>
    </location>
</feature>
<dbReference type="GO" id="GO:0007156">
    <property type="term" value="P:homophilic cell adhesion via plasma membrane adhesion molecules"/>
    <property type="evidence" value="ECO:0007669"/>
    <property type="project" value="InterPro"/>
</dbReference>
<feature type="domain" description="Cadherin" evidence="10">
    <location>
        <begin position="200"/>
        <end position="302"/>
    </location>
</feature>
<gene>
    <name evidence="11" type="ORF">FSP39_023491</name>
</gene>
<dbReference type="InterPro" id="IPR015919">
    <property type="entry name" value="Cadherin-like_sf"/>
</dbReference>
<feature type="transmembrane region" description="Helical" evidence="9">
    <location>
        <begin position="825"/>
        <end position="847"/>
    </location>
</feature>